<dbReference type="Proteomes" id="UP000003786">
    <property type="component" value="Chromosome 2"/>
</dbReference>
<reference evidence="1 2" key="1">
    <citation type="journal article" date="2012" name="MBio">
        <title>Comparative genome analysis of three eukaryotic parasites with differing abilities to transform leukocytes reveals key mediators of Theileria-induced leukocyte transformation.</title>
        <authorList>
            <person name="Hayashida K."/>
            <person name="Hara Y."/>
            <person name="Abe T."/>
            <person name="Yamasaki C."/>
            <person name="Toyoda A."/>
            <person name="Kosuge T."/>
            <person name="Suzuki Y."/>
            <person name="Sato Y."/>
            <person name="Kawashima S."/>
            <person name="Katayama T."/>
            <person name="Wakaguri H."/>
            <person name="Inoue N."/>
            <person name="Homma K."/>
            <person name="Tada-Umezaki M."/>
            <person name="Yagi Y."/>
            <person name="Fujii Y."/>
            <person name="Habara T."/>
            <person name="Kanehisa M."/>
            <person name="Watanabe H."/>
            <person name="Ito K."/>
            <person name="Gojobori T."/>
            <person name="Sugawara H."/>
            <person name="Imanishi T."/>
            <person name="Weir W."/>
            <person name="Gardner M."/>
            <person name="Pain A."/>
            <person name="Shiels B."/>
            <person name="Hattori M."/>
            <person name="Nene V."/>
            <person name="Sugimoto C."/>
        </authorList>
    </citation>
    <scope>NUCLEOTIDE SEQUENCE [LARGE SCALE GENOMIC DNA]</scope>
    <source>
        <strain evidence="1 2">Shintoku</strain>
    </source>
</reference>
<dbReference type="KEGG" id="tot:TOT_020000087"/>
<dbReference type="RefSeq" id="XP_009690117.1">
    <property type="nucleotide sequence ID" value="XM_009691822.1"/>
</dbReference>
<proteinExistence type="predicted"/>
<evidence type="ECO:0000313" key="2">
    <source>
        <dbReference type="Proteomes" id="UP000003786"/>
    </source>
</evidence>
<dbReference type="AlphaFoldDB" id="J4C348"/>
<dbReference type="VEuPathDB" id="PiroplasmaDB:TOT_020000087"/>
<keyword evidence="2" id="KW-1185">Reference proteome</keyword>
<sequence>MLHVYAYFLQLILDSQLLKNKVKRRKRTCKKGQKQYYWWKQKVSRPKIIKQKWQFTGTKAEKKKKKKNDQ</sequence>
<accession>J4C348</accession>
<dbReference type="GeneID" id="20714269"/>
<evidence type="ECO:0000313" key="1">
    <source>
        <dbReference type="EMBL" id="BAM39816.1"/>
    </source>
</evidence>
<gene>
    <name evidence="1" type="ORF">TOT_020000087</name>
</gene>
<organism evidence="1 2">
    <name type="scientific">Theileria orientalis strain Shintoku</name>
    <dbReference type="NCBI Taxonomy" id="869250"/>
    <lineage>
        <taxon>Eukaryota</taxon>
        <taxon>Sar</taxon>
        <taxon>Alveolata</taxon>
        <taxon>Apicomplexa</taxon>
        <taxon>Aconoidasida</taxon>
        <taxon>Piroplasmida</taxon>
        <taxon>Theileriidae</taxon>
        <taxon>Theileria</taxon>
    </lineage>
</organism>
<dbReference type="EMBL" id="AP011947">
    <property type="protein sequence ID" value="BAM39816.1"/>
    <property type="molecule type" value="Genomic_DNA"/>
</dbReference>
<protein>
    <submittedName>
        <fullName evidence="1">Uncharacterized protein</fullName>
    </submittedName>
</protein>
<name>J4C348_THEOR</name>